<gene>
    <name evidence="2" type="ORF">NLS_LOCUS6837</name>
</gene>
<keyword evidence="3" id="KW-1185">Reference proteome</keyword>
<dbReference type="InterPro" id="IPR019393">
    <property type="entry name" value="WASH_strumpellin"/>
</dbReference>
<reference evidence="2 3" key="1">
    <citation type="submission" date="2018-08" db="EMBL/GenBank/DDBJ databases">
        <authorList>
            <person name="Laetsch R D."/>
            <person name="Stevens L."/>
            <person name="Kumar S."/>
            <person name="Blaxter L. M."/>
        </authorList>
    </citation>
    <scope>NUCLEOTIDE SEQUENCE [LARGE SCALE GENOMIC DNA]</scope>
</reference>
<evidence type="ECO:0000313" key="3">
    <source>
        <dbReference type="Proteomes" id="UP000277928"/>
    </source>
</evidence>
<name>A0A3P6TNC0_LITSI</name>
<dbReference type="EMBL" id="UYRX01000641">
    <property type="protein sequence ID" value="VDK84859.1"/>
    <property type="molecule type" value="Genomic_DNA"/>
</dbReference>
<dbReference type="GO" id="GO:0140285">
    <property type="term" value="P:endosome fission"/>
    <property type="evidence" value="ECO:0007669"/>
    <property type="project" value="TreeGrafter"/>
</dbReference>
<evidence type="ECO:0000313" key="2">
    <source>
        <dbReference type="EMBL" id="VDK84859.1"/>
    </source>
</evidence>
<dbReference type="OrthoDB" id="565118at2759"/>
<dbReference type="GO" id="GO:0030041">
    <property type="term" value="P:actin filament polymerization"/>
    <property type="evidence" value="ECO:0007669"/>
    <property type="project" value="TreeGrafter"/>
</dbReference>
<protein>
    <submittedName>
        <fullName evidence="2">Uncharacterized protein</fullName>
    </submittedName>
</protein>
<evidence type="ECO:0000256" key="1">
    <source>
        <dbReference type="ARBA" id="ARBA00006224"/>
    </source>
</evidence>
<dbReference type="GO" id="GO:0051125">
    <property type="term" value="P:regulation of actin nucleation"/>
    <property type="evidence" value="ECO:0007669"/>
    <property type="project" value="TreeGrafter"/>
</dbReference>
<comment type="similarity">
    <text evidence="1">Belongs to the strumpellin family.</text>
</comment>
<dbReference type="AlphaFoldDB" id="A0A3P6TNC0"/>
<dbReference type="Pfam" id="PF10266">
    <property type="entry name" value="Strumpellin"/>
    <property type="match status" value="1"/>
</dbReference>
<dbReference type="Proteomes" id="UP000277928">
    <property type="component" value="Unassembled WGS sequence"/>
</dbReference>
<dbReference type="GO" id="GO:0007032">
    <property type="term" value="P:endosome organization"/>
    <property type="evidence" value="ECO:0007669"/>
    <property type="project" value="TreeGrafter"/>
</dbReference>
<accession>A0A3P6TNC0</accession>
<dbReference type="PANTHER" id="PTHR15691">
    <property type="entry name" value="WASH COMPLEX SUBUNIT 5"/>
    <property type="match status" value="1"/>
</dbReference>
<organism evidence="2 3">
    <name type="scientific">Litomosoides sigmodontis</name>
    <name type="common">Filarial nematode worm</name>
    <dbReference type="NCBI Taxonomy" id="42156"/>
    <lineage>
        <taxon>Eukaryota</taxon>
        <taxon>Metazoa</taxon>
        <taxon>Ecdysozoa</taxon>
        <taxon>Nematoda</taxon>
        <taxon>Chromadorea</taxon>
        <taxon>Rhabditida</taxon>
        <taxon>Spirurina</taxon>
        <taxon>Spiruromorpha</taxon>
        <taxon>Filarioidea</taxon>
        <taxon>Onchocercidae</taxon>
        <taxon>Litomosoides</taxon>
    </lineage>
</organism>
<dbReference type="STRING" id="42156.A0A3P6TNC0"/>
<dbReference type="GO" id="GO:0071203">
    <property type="term" value="C:WASH complex"/>
    <property type="evidence" value="ECO:0007669"/>
    <property type="project" value="InterPro"/>
</dbReference>
<dbReference type="GO" id="GO:0005768">
    <property type="term" value="C:endosome"/>
    <property type="evidence" value="ECO:0007669"/>
    <property type="project" value="TreeGrafter"/>
</dbReference>
<proteinExistence type="inferred from homology"/>
<sequence length="204" mass="23483">MVLCCRMGSAGNVFGINTLKELIETGYAIIAEIFRLADCIPDDFKNPARSRFKPFIIDFSYFDDLSVIDRYIDSHEQGVQLEEEYLFTFERHIKRFGALFDAIAHFFSDLIEYSENNRSSHISFSVRRTTAFLILCQHEAEALFIAGVILLALDEKYTSEVRQRLFVAHYRSNLSSNERFDLLVDVLKAASSRGELFKQAFGTF</sequence>
<dbReference type="PANTHER" id="PTHR15691:SF6">
    <property type="entry name" value="WASH COMPLEX SUBUNIT 5"/>
    <property type="match status" value="1"/>
</dbReference>
<dbReference type="OMA" id="DFKETHY"/>